<organism evidence="6 7">
    <name type="scientific">Enterococcus innesii</name>
    <dbReference type="NCBI Taxonomy" id="2839759"/>
    <lineage>
        <taxon>Bacteria</taxon>
        <taxon>Bacillati</taxon>
        <taxon>Bacillota</taxon>
        <taxon>Bacilli</taxon>
        <taxon>Lactobacillales</taxon>
        <taxon>Enterococcaceae</taxon>
        <taxon>Enterococcus</taxon>
    </lineage>
</organism>
<sequence>MRVMQPYEFERIRKIFYKLKQYRVRYQQPIDLLFLKQEDWVPYEQGSYFGEKNTYYQLKGSFQVPADWVGNPCVVLQVYSSLSEWDNTTNPQIKIYLDDTYVQAIDVNHREVTLTEGYQQKAVKLKIDLFSGRSDKPFPLHINLLALDPVVNELWFDFYTLFDSWRAIRAFGGDEAFYQQVLGQVANVLDFRTPYSAAFYESLAKAKQLLASCYLPAHTPKQKVTAVGHTHIDLAWLWTAQQAIEKGERSFQTVLKLMEEYPDYTFFQSQPQLYLSMKTHYPELYAAIKEKVREGRWEVDGAMWVEADCNLTSGESLVRQILYGKRFMKEEFQVDSRILWLPDVFGYSAALPQILRKTNTPYFMTTKLSWNQFNQIPYDSFYWQGIDGSRVLTHFITTISEGYSPRDYYTTYNGLLDPYTIKGSFERYQQKDQHDEILIAYGYGDGGGGPTKEMLEVQKRLQKTLPDMPTITGNHVGGFFDRLADSFMEEPGPVWYGELYFEYHRGTLTSIGKNKKANRQGEFFLQTIEKLYSICAINRYPQAELEQLWKQLLFNQFHDILPGSSIKEVYDQTDQEYQQLFDKGCKLIEALIPAAQAAEATSWHVFNPLGQERTGLVYLDDQTGIKEAYLTQRTYDDRLLVKIPAMAGLSCKTLTPVSAVPQSKQVAMRLEESFETVDFKVIFDEHFDIISLFDKRQQREIVPKGERLNQLVAYEDLPMDYDAWDIDIYYQKKPYPVKQVLSAEVVEQGEIRDTLKIKRQFEDSFITQWLHFYHGTGRIDFETAVDWHQHQLLLKALLPIDVNTLEATFDIQFGQVKRPVHQNTTWDQARFESCGQKWVDLSEGNYGVSILTDSKYGFNTDYQKIGLSLIKSPIDPYPEADQGLHEFTYSLYAHEGTWQDAQTMEEALALNVPVLTVPSVPQLSAEAFLAVDQKNVLLDTVKKAEDEEALIVRLYEYHNQTTACQMRCQKRIKKAVLTNLLEETVAELPVEPLDAQSITIHFQPFEIQTIMLYLED</sequence>
<dbReference type="CDD" id="cd10789">
    <property type="entry name" value="GH38N_AMII_ER_cytosolic"/>
    <property type="match status" value="1"/>
</dbReference>
<evidence type="ECO:0000256" key="1">
    <source>
        <dbReference type="ARBA" id="ARBA00009792"/>
    </source>
</evidence>
<dbReference type="InterPro" id="IPR028995">
    <property type="entry name" value="Glyco_hydro_57/38_cen_sf"/>
</dbReference>
<dbReference type="Gene3D" id="1.20.1270.50">
    <property type="entry name" value="Glycoside hydrolase family 38, central domain"/>
    <property type="match status" value="1"/>
</dbReference>
<dbReference type="Pfam" id="PF01074">
    <property type="entry name" value="Glyco_hydro_38N"/>
    <property type="match status" value="1"/>
</dbReference>
<dbReference type="Gene3D" id="3.20.110.10">
    <property type="entry name" value="Glycoside hydrolase 38, N terminal domain"/>
    <property type="match status" value="1"/>
</dbReference>
<reference evidence="6 7" key="1">
    <citation type="submission" date="2022-03" db="EMBL/GenBank/DDBJ databases">
        <title>Complete genome sequence of Enterococcus innesii DB-1.</title>
        <authorList>
            <person name="Fukuda D."/>
            <person name="Nolasco-Hipolito C."/>
        </authorList>
    </citation>
    <scope>NUCLEOTIDE SEQUENCE [LARGE SCALE GENOMIC DNA]</scope>
    <source>
        <strain evidence="6 7">DB-1</strain>
    </source>
</reference>
<evidence type="ECO:0000259" key="5">
    <source>
        <dbReference type="SMART" id="SM00872"/>
    </source>
</evidence>
<dbReference type="PANTHER" id="PTHR46017">
    <property type="entry name" value="ALPHA-MANNOSIDASE 2C1"/>
    <property type="match status" value="1"/>
</dbReference>
<evidence type="ECO:0000256" key="2">
    <source>
        <dbReference type="ARBA" id="ARBA00022723"/>
    </source>
</evidence>
<dbReference type="Proteomes" id="UP000831692">
    <property type="component" value="Chromosome"/>
</dbReference>
<comment type="similarity">
    <text evidence="1">Belongs to the glycosyl hydrolase 38 family.</text>
</comment>
<accession>A0ABM7XRM1</accession>
<dbReference type="Gene3D" id="2.60.40.2220">
    <property type="match status" value="1"/>
</dbReference>
<protein>
    <submittedName>
        <fullName evidence="6">Alpha-mannosidase</fullName>
    </submittedName>
</protein>
<dbReference type="InterPro" id="IPR037094">
    <property type="entry name" value="Glyco_hydro_38_cen_sf"/>
</dbReference>
<keyword evidence="4" id="KW-0326">Glycosidase</keyword>
<dbReference type="SUPFAM" id="SSF88688">
    <property type="entry name" value="Families 57/38 glycoside transferase middle domain"/>
    <property type="match status" value="1"/>
</dbReference>
<proteinExistence type="inferred from homology"/>
<dbReference type="GeneID" id="83457233"/>
<feature type="domain" description="Glycoside hydrolase family 38 central" evidence="5">
    <location>
        <begin position="502"/>
        <end position="577"/>
    </location>
</feature>
<evidence type="ECO:0000256" key="4">
    <source>
        <dbReference type="ARBA" id="ARBA00023295"/>
    </source>
</evidence>
<evidence type="ECO:0000313" key="7">
    <source>
        <dbReference type="Proteomes" id="UP000831692"/>
    </source>
</evidence>
<name>A0ABM7XRM1_9ENTE</name>
<dbReference type="InterPro" id="IPR000602">
    <property type="entry name" value="Glyco_hydro_38_N"/>
</dbReference>
<evidence type="ECO:0000256" key="3">
    <source>
        <dbReference type="ARBA" id="ARBA00022801"/>
    </source>
</evidence>
<dbReference type="Gene3D" id="2.70.98.30">
    <property type="entry name" value="Golgi alpha-mannosidase II, domain 4"/>
    <property type="match status" value="1"/>
</dbReference>
<evidence type="ECO:0000313" key="6">
    <source>
        <dbReference type="EMBL" id="BDG67688.1"/>
    </source>
</evidence>
<dbReference type="SUPFAM" id="SSF88713">
    <property type="entry name" value="Glycoside hydrolase/deacetylase"/>
    <property type="match status" value="1"/>
</dbReference>
<keyword evidence="3" id="KW-0378">Hydrolase</keyword>
<dbReference type="SMART" id="SM00872">
    <property type="entry name" value="Alpha-mann_mid"/>
    <property type="match status" value="1"/>
</dbReference>
<dbReference type="InterPro" id="IPR015341">
    <property type="entry name" value="Glyco_hydro_38_cen"/>
</dbReference>
<dbReference type="Pfam" id="PF07748">
    <property type="entry name" value="Glyco_hydro_38C"/>
    <property type="match status" value="1"/>
</dbReference>
<dbReference type="Pfam" id="PF17677">
    <property type="entry name" value="Glyco_hydro38C2"/>
    <property type="match status" value="1"/>
</dbReference>
<dbReference type="InterPro" id="IPR041147">
    <property type="entry name" value="GH38_C"/>
</dbReference>
<keyword evidence="2" id="KW-0479">Metal-binding</keyword>
<gene>
    <name evidence="6" type="ORF">ENLAB_12520</name>
</gene>
<dbReference type="SUPFAM" id="SSF74650">
    <property type="entry name" value="Galactose mutarotase-like"/>
    <property type="match status" value="1"/>
</dbReference>
<dbReference type="RefSeq" id="WP_244353116.1">
    <property type="nucleotide sequence ID" value="NZ_AP025635.1"/>
</dbReference>
<dbReference type="PANTHER" id="PTHR46017:SF1">
    <property type="entry name" value="ALPHA-MANNOSIDASE 2C1"/>
    <property type="match status" value="1"/>
</dbReference>
<dbReference type="InterPro" id="IPR011682">
    <property type="entry name" value="Glyco_hydro_38_C"/>
</dbReference>
<dbReference type="InterPro" id="IPR011330">
    <property type="entry name" value="Glyco_hydro/deAcase_b/a-brl"/>
</dbReference>
<dbReference type="InterPro" id="IPR011013">
    <property type="entry name" value="Gal_mutarotase_sf_dom"/>
</dbReference>
<keyword evidence="7" id="KW-1185">Reference proteome</keyword>
<dbReference type="Pfam" id="PF09261">
    <property type="entry name" value="Alpha-mann_mid"/>
    <property type="match status" value="1"/>
</dbReference>
<dbReference type="InterPro" id="IPR027291">
    <property type="entry name" value="Glyco_hydro_38_N_sf"/>
</dbReference>
<dbReference type="EMBL" id="AP025635">
    <property type="protein sequence ID" value="BDG67688.1"/>
    <property type="molecule type" value="Genomic_DNA"/>
</dbReference>